<dbReference type="EMBL" id="LAZR01056165">
    <property type="protein sequence ID" value="KKK74764.1"/>
    <property type="molecule type" value="Genomic_DNA"/>
</dbReference>
<accession>A0A0F9A866</accession>
<organism evidence="1">
    <name type="scientific">marine sediment metagenome</name>
    <dbReference type="NCBI Taxonomy" id="412755"/>
    <lineage>
        <taxon>unclassified sequences</taxon>
        <taxon>metagenomes</taxon>
        <taxon>ecological metagenomes</taxon>
    </lineage>
</organism>
<gene>
    <name evidence="1" type="ORF">LCGC14_2880460</name>
</gene>
<feature type="non-terminal residue" evidence="1">
    <location>
        <position position="1"/>
    </location>
</feature>
<dbReference type="AlphaFoldDB" id="A0A0F9A866"/>
<reference evidence="1" key="1">
    <citation type="journal article" date="2015" name="Nature">
        <title>Complex archaea that bridge the gap between prokaryotes and eukaryotes.</title>
        <authorList>
            <person name="Spang A."/>
            <person name="Saw J.H."/>
            <person name="Jorgensen S.L."/>
            <person name="Zaremba-Niedzwiedzka K."/>
            <person name="Martijn J."/>
            <person name="Lind A.E."/>
            <person name="van Eijk R."/>
            <person name="Schleper C."/>
            <person name="Guy L."/>
            <person name="Ettema T.J."/>
        </authorList>
    </citation>
    <scope>NUCLEOTIDE SEQUENCE</scope>
</reference>
<evidence type="ECO:0000313" key="1">
    <source>
        <dbReference type="EMBL" id="KKK74764.1"/>
    </source>
</evidence>
<comment type="caution">
    <text evidence="1">The sequence shown here is derived from an EMBL/GenBank/DDBJ whole genome shotgun (WGS) entry which is preliminary data.</text>
</comment>
<name>A0A0F9A866_9ZZZZ</name>
<protein>
    <submittedName>
        <fullName evidence="1">Uncharacterized protein</fullName>
    </submittedName>
</protein>
<sequence length="77" mass="8017">RGIVKEGVTPSKNNADIPFAGKWGGIQAIEGAATVSAIGYQDTGLTSLSIAEGDTIFGKFIEVRCTSGIIAVYRVND</sequence>
<proteinExistence type="predicted"/>